<reference evidence="2" key="1">
    <citation type="journal article" date="2019" name="Int. J. Syst. Evol. Microbiol.">
        <title>The Global Catalogue of Microorganisms (GCM) 10K type strain sequencing project: providing services to taxonomists for standard genome sequencing and annotation.</title>
        <authorList>
            <consortium name="The Broad Institute Genomics Platform"/>
            <consortium name="The Broad Institute Genome Sequencing Center for Infectious Disease"/>
            <person name="Wu L."/>
            <person name="Ma J."/>
        </authorList>
    </citation>
    <scope>NUCLEOTIDE SEQUENCE [LARGE SCALE GENOMIC DNA]</scope>
    <source>
        <strain evidence="2">JCM 17933</strain>
    </source>
</reference>
<evidence type="ECO:0000313" key="2">
    <source>
        <dbReference type="Proteomes" id="UP001500503"/>
    </source>
</evidence>
<proteinExistence type="predicted"/>
<protein>
    <submittedName>
        <fullName evidence="1">Uncharacterized protein</fullName>
    </submittedName>
</protein>
<comment type="caution">
    <text evidence="1">The sequence shown here is derived from an EMBL/GenBank/DDBJ whole genome shotgun (WGS) entry which is preliminary data.</text>
</comment>
<dbReference type="RefSeq" id="WP_345475908.1">
    <property type="nucleotide sequence ID" value="NZ_BAABHF010000088.1"/>
</dbReference>
<sequence length="118" mass="12865">MSYSLELLFSDPVTVGQVARYLDLIRAAGATEDTALEEVHPLGDESVLAGWTYRPEQLPAASDRAELTLPSLVVRDALDVLDDVADSDGDVRDLKGVIEQMRNRLRKAVMAELGLPEA</sequence>
<evidence type="ECO:0000313" key="1">
    <source>
        <dbReference type="EMBL" id="GAA4522595.1"/>
    </source>
</evidence>
<dbReference type="Proteomes" id="UP001500503">
    <property type="component" value="Unassembled WGS sequence"/>
</dbReference>
<gene>
    <name evidence="1" type="ORF">GCM10023191_102070</name>
</gene>
<dbReference type="EMBL" id="BAABHF010000088">
    <property type="protein sequence ID" value="GAA4522595.1"/>
    <property type="molecule type" value="Genomic_DNA"/>
</dbReference>
<accession>A0ABP8RAN9</accession>
<name>A0ABP8RAN9_9ACTN</name>
<keyword evidence="2" id="KW-1185">Reference proteome</keyword>
<organism evidence="1 2">
    <name type="scientific">Actinoallomurus oryzae</name>
    <dbReference type="NCBI Taxonomy" id="502180"/>
    <lineage>
        <taxon>Bacteria</taxon>
        <taxon>Bacillati</taxon>
        <taxon>Actinomycetota</taxon>
        <taxon>Actinomycetes</taxon>
        <taxon>Streptosporangiales</taxon>
        <taxon>Thermomonosporaceae</taxon>
        <taxon>Actinoallomurus</taxon>
    </lineage>
</organism>